<evidence type="ECO:0000313" key="3">
    <source>
        <dbReference type="EMBL" id="MBB4080866.1"/>
    </source>
</evidence>
<dbReference type="AlphaFoldDB" id="A0A840EJ02"/>
<keyword evidence="2" id="KW-0472">Membrane</keyword>
<organism evidence="3 4">
    <name type="scientific">Neolewinella aquimaris</name>
    <dbReference type="NCBI Taxonomy" id="1835722"/>
    <lineage>
        <taxon>Bacteria</taxon>
        <taxon>Pseudomonadati</taxon>
        <taxon>Bacteroidota</taxon>
        <taxon>Saprospiria</taxon>
        <taxon>Saprospirales</taxon>
        <taxon>Lewinellaceae</taxon>
        <taxon>Neolewinella</taxon>
    </lineage>
</organism>
<reference evidence="3 4" key="1">
    <citation type="submission" date="2020-08" db="EMBL/GenBank/DDBJ databases">
        <title>Genomic Encyclopedia of Type Strains, Phase IV (KMG-IV): sequencing the most valuable type-strain genomes for metagenomic binning, comparative biology and taxonomic classification.</title>
        <authorList>
            <person name="Goeker M."/>
        </authorList>
    </citation>
    <scope>NUCLEOTIDE SEQUENCE [LARGE SCALE GENOMIC DNA]</scope>
    <source>
        <strain evidence="3 4">DSM 105137</strain>
    </source>
</reference>
<evidence type="ECO:0000313" key="4">
    <source>
        <dbReference type="Proteomes" id="UP000576209"/>
    </source>
</evidence>
<gene>
    <name evidence="3" type="ORF">GGR28_003505</name>
</gene>
<evidence type="ECO:0000256" key="2">
    <source>
        <dbReference type="SAM" id="Phobius"/>
    </source>
</evidence>
<evidence type="ECO:0000256" key="1">
    <source>
        <dbReference type="SAM" id="Coils"/>
    </source>
</evidence>
<keyword evidence="2" id="KW-1133">Transmembrane helix</keyword>
<sequence length="252" mass="29533">MFRFFKKLRFRLAKKSKFAKYLKYAVGEIVLVVVGILIALQVNDWSEQNKTATSIDNNLAVLKQNLREDQRQLQNLRQEMITNMQAADSTLMQIKTIIPVSDRIKTYLITLIREFQFSPNTNAVETMTQSNEIPSLSPELRTAILDYYALTERAKEREHISNSNIQNDYQHYVLSQYPHIIQRDNRESFIATYYQDDPRPISPIEAQDFLQDAKIEALTLVRYYQVVNLKEIYEGLIHSANDILTLIEEKRH</sequence>
<keyword evidence="1" id="KW-0175">Coiled coil</keyword>
<keyword evidence="2" id="KW-0812">Transmembrane</keyword>
<name>A0A840EJ02_9BACT</name>
<comment type="caution">
    <text evidence="3">The sequence shown here is derived from an EMBL/GenBank/DDBJ whole genome shotgun (WGS) entry which is preliminary data.</text>
</comment>
<feature type="coiled-coil region" evidence="1">
    <location>
        <begin position="52"/>
        <end position="83"/>
    </location>
</feature>
<protein>
    <submittedName>
        <fullName evidence="3">Uncharacterized protein</fullName>
    </submittedName>
</protein>
<proteinExistence type="predicted"/>
<dbReference type="RefSeq" id="WP_183497094.1">
    <property type="nucleotide sequence ID" value="NZ_JACIFF010000010.1"/>
</dbReference>
<accession>A0A840EJ02</accession>
<keyword evidence="4" id="KW-1185">Reference proteome</keyword>
<dbReference type="Pfam" id="PF19578">
    <property type="entry name" value="DUF6090"/>
    <property type="match status" value="1"/>
</dbReference>
<dbReference type="Proteomes" id="UP000576209">
    <property type="component" value="Unassembled WGS sequence"/>
</dbReference>
<feature type="transmembrane region" description="Helical" evidence="2">
    <location>
        <begin position="21"/>
        <end position="40"/>
    </location>
</feature>
<dbReference type="EMBL" id="JACIFF010000010">
    <property type="protein sequence ID" value="MBB4080866.1"/>
    <property type="molecule type" value="Genomic_DNA"/>
</dbReference>
<dbReference type="InterPro" id="IPR045749">
    <property type="entry name" value="DUF6090"/>
</dbReference>